<dbReference type="EMBL" id="MW269554">
    <property type="protein sequence ID" value="QPZ53254.1"/>
    <property type="molecule type" value="Genomic_DNA"/>
</dbReference>
<proteinExistence type="predicted"/>
<protein>
    <submittedName>
        <fullName evidence="1">Virion structural protein</fullName>
    </submittedName>
</protein>
<name>A0A7T3PGV3_9CAUD</name>
<dbReference type="Proteomes" id="UP000595170">
    <property type="component" value="Segment"/>
</dbReference>
<gene>
    <name evidence="1" type="ORF">AchV4_0016</name>
</gene>
<evidence type="ECO:0000313" key="1">
    <source>
        <dbReference type="EMBL" id="QPZ53254.1"/>
    </source>
</evidence>
<organism evidence="1 2">
    <name type="scientific">Achromobacter phage vB_AchrS_AchV4</name>
    <dbReference type="NCBI Taxonomy" id="2796514"/>
    <lineage>
        <taxon>Viruses</taxon>
        <taxon>Duplodnaviria</taxon>
        <taxon>Heunggongvirae</taxon>
        <taxon>Uroviricota</taxon>
        <taxon>Caudoviricetes</taxon>
        <taxon>Casjensviridae</taxon>
        <taxon>Gediminasvirus</taxon>
        <taxon>Gediminasvirus AchV4</taxon>
    </lineage>
</organism>
<accession>A0A7T3PGV3</accession>
<keyword evidence="2" id="KW-1185">Reference proteome</keyword>
<sequence>MAYETGVASSHLDLWDKLRTFLTTNPALVAAGQNWSVAWQAGAGATNPTDMVLSGPGMAGADQVFVGLRRVDAPLVQSFHFRMVGMTGVNPGGVSYTDHVNVSDSVVMYVDQNPMKYWFVANGRRFVVVVKVSTVYETLYGGMLLPYSDPISYPYPMIIGGSAGSAFDQTYNWTNTQLSHSHFITPYGDSASAPNTKPSLLFLDPSGQWIPVDNKALTSTSQGAGVAPYHWLGGMDVTLGSSYHSYYQSLFEKTLACLGGSYALFPVTLVQKAPADQTYGVFHGVYHVTGNGNAAENIITLDGVDHLVIQNVFRTTPNSYWALALE</sequence>
<reference evidence="1 2" key="1">
    <citation type="submission" date="2020-11" db="EMBL/GenBank/DDBJ databases">
        <title>Complete Genome Sequence of Achromobacter phage vB_AchrS_AchV4.</title>
        <authorList>
            <person name="Kaliniene L."/>
            <person name="Noreika A."/>
            <person name="Meskys R."/>
        </authorList>
    </citation>
    <scope>NUCLEOTIDE SEQUENCE [LARGE SCALE GENOMIC DNA]</scope>
</reference>
<evidence type="ECO:0000313" key="2">
    <source>
        <dbReference type="Proteomes" id="UP000595170"/>
    </source>
</evidence>